<accession>A0A6C0HPW5</accession>
<dbReference type="EMBL" id="MN739997">
    <property type="protein sequence ID" value="QHT82186.1"/>
    <property type="molecule type" value="Genomic_DNA"/>
</dbReference>
<protein>
    <submittedName>
        <fullName evidence="1">Uncharacterized protein</fullName>
    </submittedName>
</protein>
<dbReference type="AlphaFoldDB" id="A0A6C0HPW5"/>
<sequence length="211" mass="24900">MLSSREKLEKVKDFGRRWFIENRIATDITKTKPGSVNYLLYGEKPSFQSISIKFGHFGEEIAKEMIRANPKLELLKCGVHVIDEKNKKGKDIDLMWINNQTKKIYIREAKGNIELDTEKLPATFKKITEDLMPFVKDKYPDFELNAGILNWSVYTRDELSKGITHIKKCEINGVCVDHWMDFCKMIDFEWNKDDYYNYMREFGKKIEGTYI</sequence>
<evidence type="ECO:0000313" key="1">
    <source>
        <dbReference type="EMBL" id="QHT82186.1"/>
    </source>
</evidence>
<organism evidence="1">
    <name type="scientific">viral metagenome</name>
    <dbReference type="NCBI Taxonomy" id="1070528"/>
    <lineage>
        <taxon>unclassified sequences</taxon>
        <taxon>metagenomes</taxon>
        <taxon>organismal metagenomes</taxon>
    </lineage>
</organism>
<name>A0A6C0HPW5_9ZZZZ</name>
<proteinExistence type="predicted"/>
<reference evidence="1" key="1">
    <citation type="journal article" date="2020" name="Nature">
        <title>Giant virus diversity and host interactions through global metagenomics.</title>
        <authorList>
            <person name="Schulz F."/>
            <person name="Roux S."/>
            <person name="Paez-Espino D."/>
            <person name="Jungbluth S."/>
            <person name="Walsh D.A."/>
            <person name="Denef V.J."/>
            <person name="McMahon K.D."/>
            <person name="Konstantinidis K.T."/>
            <person name="Eloe-Fadrosh E.A."/>
            <person name="Kyrpides N.C."/>
            <person name="Woyke T."/>
        </authorList>
    </citation>
    <scope>NUCLEOTIDE SEQUENCE</scope>
    <source>
        <strain evidence="1">GVMAG-M-3300023184-161</strain>
    </source>
</reference>